<evidence type="ECO:0000256" key="4">
    <source>
        <dbReference type="PROSITE-ProRule" id="PRU00433"/>
    </source>
</evidence>
<proteinExistence type="predicted"/>
<dbReference type="Pfam" id="PF21342">
    <property type="entry name" value="SoxA-TsdA_cyt-c"/>
    <property type="match status" value="1"/>
</dbReference>
<evidence type="ECO:0000256" key="3">
    <source>
        <dbReference type="ARBA" id="ARBA00023004"/>
    </source>
</evidence>
<dbReference type="RefSeq" id="WP_037359047.1">
    <property type="nucleotide sequence ID" value="NZ_BHZF01000005.1"/>
</dbReference>
<feature type="domain" description="Cytochrome c" evidence="6">
    <location>
        <begin position="66"/>
        <end position="168"/>
    </location>
</feature>
<dbReference type="Pfam" id="PF00034">
    <property type="entry name" value="Cytochrom_C"/>
    <property type="match status" value="1"/>
</dbReference>
<organism evidence="7 8">
    <name type="scientific">Schleiferia thermophila</name>
    <dbReference type="NCBI Taxonomy" id="884107"/>
    <lineage>
        <taxon>Bacteria</taxon>
        <taxon>Pseudomonadati</taxon>
        <taxon>Bacteroidota</taxon>
        <taxon>Flavobacteriia</taxon>
        <taxon>Flavobacteriales</taxon>
        <taxon>Schleiferiaceae</taxon>
        <taxon>Schleiferia</taxon>
    </lineage>
</organism>
<dbReference type="SUPFAM" id="SSF46626">
    <property type="entry name" value="Cytochrome c"/>
    <property type="match status" value="2"/>
</dbReference>
<evidence type="ECO:0000313" key="7">
    <source>
        <dbReference type="EMBL" id="RCX02384.1"/>
    </source>
</evidence>
<dbReference type="Gene3D" id="1.10.760.10">
    <property type="entry name" value="Cytochrome c-like domain"/>
    <property type="match status" value="2"/>
</dbReference>
<dbReference type="InterPro" id="IPR009056">
    <property type="entry name" value="Cyt_c-like_dom"/>
</dbReference>
<feature type="transmembrane region" description="Helical" evidence="5">
    <location>
        <begin position="7"/>
        <end position="24"/>
    </location>
</feature>
<dbReference type="PANTHER" id="PTHR35008">
    <property type="entry name" value="BLL4482 PROTEIN-RELATED"/>
    <property type="match status" value="1"/>
</dbReference>
<dbReference type="AlphaFoldDB" id="A0A369A4K9"/>
<dbReference type="PANTHER" id="PTHR35008:SF9">
    <property type="entry name" value="CYTOCHROME C DOMAIN-CONTAINING PROTEIN"/>
    <property type="match status" value="1"/>
</dbReference>
<keyword evidence="3 4" id="KW-0408">Iron</keyword>
<keyword evidence="5" id="KW-0472">Membrane</keyword>
<evidence type="ECO:0000256" key="2">
    <source>
        <dbReference type="ARBA" id="ARBA00022723"/>
    </source>
</evidence>
<evidence type="ECO:0000256" key="5">
    <source>
        <dbReference type="SAM" id="Phobius"/>
    </source>
</evidence>
<evidence type="ECO:0000313" key="8">
    <source>
        <dbReference type="Proteomes" id="UP000253517"/>
    </source>
</evidence>
<dbReference type="InterPro" id="IPR051459">
    <property type="entry name" value="Cytochrome_c-type_DH"/>
</dbReference>
<keyword evidence="2 4" id="KW-0479">Metal-binding</keyword>
<keyword evidence="8" id="KW-1185">Reference proteome</keyword>
<name>A0A369A4K9_9FLAO</name>
<reference evidence="7 8" key="1">
    <citation type="submission" date="2018-07" db="EMBL/GenBank/DDBJ databases">
        <title>Genomic Encyclopedia of Type Strains, Phase IV (KMG-IV): sequencing the most valuable type-strain genomes for metagenomic binning, comparative biology and taxonomic classification.</title>
        <authorList>
            <person name="Goeker M."/>
        </authorList>
    </citation>
    <scope>NUCLEOTIDE SEQUENCE [LARGE SCALE GENOMIC DNA]</scope>
    <source>
        <strain evidence="7 8">DSM 21410</strain>
    </source>
</reference>
<keyword evidence="1 4" id="KW-0349">Heme</keyword>
<feature type="domain" description="Cytochrome c" evidence="6">
    <location>
        <begin position="192"/>
        <end position="282"/>
    </location>
</feature>
<evidence type="ECO:0000256" key="1">
    <source>
        <dbReference type="ARBA" id="ARBA00022617"/>
    </source>
</evidence>
<sequence length="334" mass="37461">MKTNRTILWLLITVTLVSIVVVIVENSKISNSGLQTQSVQLSASKSEEELWIAPLPETIPDPVQRELVLYGKDLIAHTAKYLGPNGSVAKLTNGMNCQNCHLDAGTKPFGNNYGSVASMYPKYRPRSGTEEDIYKRVTDCFERSLNGTAPKTESREMQAIKAYIEFLGSNVKKSERAPGSGLKDFNMLDRPADPEKGKIVYQQKCQSCHQADGQGLKHPDGVEYLYPPLWGKDSYNDAAGLYRITNFAKYVKFNMPLGATHQMPMLTDEEAWDVAAYVNSQPRPHKPVPTDWPDVSKKPVDHPFGPYADTFSEIQHKFGPWQPILSFYNQSKKQ</sequence>
<dbReference type="Proteomes" id="UP000253517">
    <property type="component" value="Unassembled WGS sequence"/>
</dbReference>
<evidence type="ECO:0000259" key="6">
    <source>
        <dbReference type="PROSITE" id="PS51007"/>
    </source>
</evidence>
<dbReference type="InterPro" id="IPR036909">
    <property type="entry name" value="Cyt_c-like_dom_sf"/>
</dbReference>
<accession>A0A369A4K9</accession>
<keyword evidence="5" id="KW-1133">Transmembrane helix</keyword>
<gene>
    <name evidence="7" type="ORF">DES35_104144</name>
</gene>
<keyword evidence="5" id="KW-0812">Transmembrane</keyword>
<dbReference type="EMBL" id="QPJS01000004">
    <property type="protein sequence ID" value="RCX02384.1"/>
    <property type="molecule type" value="Genomic_DNA"/>
</dbReference>
<protein>
    <submittedName>
        <fullName evidence="7">Thiosulfate dehydrogenase</fullName>
    </submittedName>
</protein>
<dbReference type="GO" id="GO:0009055">
    <property type="term" value="F:electron transfer activity"/>
    <property type="evidence" value="ECO:0007669"/>
    <property type="project" value="InterPro"/>
</dbReference>
<dbReference type="GO" id="GO:0046872">
    <property type="term" value="F:metal ion binding"/>
    <property type="evidence" value="ECO:0007669"/>
    <property type="project" value="UniProtKB-KW"/>
</dbReference>
<dbReference type="GO" id="GO:0020037">
    <property type="term" value="F:heme binding"/>
    <property type="evidence" value="ECO:0007669"/>
    <property type="project" value="InterPro"/>
</dbReference>
<comment type="caution">
    <text evidence="7">The sequence shown here is derived from an EMBL/GenBank/DDBJ whole genome shotgun (WGS) entry which is preliminary data.</text>
</comment>
<dbReference type="PROSITE" id="PS51007">
    <property type="entry name" value="CYTC"/>
    <property type="match status" value="2"/>
</dbReference>